<dbReference type="InterPro" id="IPR034257">
    <property type="entry name" value="Acinus_RRM"/>
</dbReference>
<feature type="region of interest" description="Disordered" evidence="4">
    <location>
        <begin position="55"/>
        <end position="501"/>
    </location>
</feature>
<dbReference type="PROSITE" id="PS50102">
    <property type="entry name" value="RRM"/>
    <property type="match status" value="1"/>
</dbReference>
<dbReference type="GO" id="GO:0003723">
    <property type="term" value="F:RNA binding"/>
    <property type="evidence" value="ECO:0007669"/>
    <property type="project" value="UniProtKB-UniRule"/>
</dbReference>
<dbReference type="InterPro" id="IPR003034">
    <property type="entry name" value="SAP_dom"/>
</dbReference>
<evidence type="ECO:0000313" key="7">
    <source>
        <dbReference type="EMBL" id="RWS12381.1"/>
    </source>
</evidence>
<dbReference type="Proteomes" id="UP000285301">
    <property type="component" value="Unassembled WGS sequence"/>
</dbReference>
<dbReference type="PANTHER" id="PTHR46589">
    <property type="entry name" value="APOPTOTIC CHROMATIN CONDENSATION INDUCER IN THE NUCLEUS"/>
    <property type="match status" value="1"/>
</dbReference>
<dbReference type="STRING" id="1965070.A0A3S3NZV0"/>
<feature type="region of interest" description="Disordered" evidence="4">
    <location>
        <begin position="550"/>
        <end position="593"/>
    </location>
</feature>
<dbReference type="EMBL" id="NCKU01001337">
    <property type="protein sequence ID" value="RWS12381.1"/>
    <property type="molecule type" value="Genomic_DNA"/>
</dbReference>
<name>A0A3S3NZV0_9ACAR</name>
<feature type="compositionally biased region" description="Low complexity" evidence="4">
    <location>
        <begin position="443"/>
        <end position="457"/>
    </location>
</feature>
<dbReference type="PROSITE" id="PS50800">
    <property type="entry name" value="SAP"/>
    <property type="match status" value="1"/>
</dbReference>
<accession>A0A3S3NZV0</accession>
<feature type="compositionally biased region" description="Basic and acidic residues" evidence="4">
    <location>
        <begin position="485"/>
        <end position="494"/>
    </location>
</feature>
<dbReference type="GO" id="GO:0008380">
    <property type="term" value="P:RNA splicing"/>
    <property type="evidence" value="ECO:0007669"/>
    <property type="project" value="TreeGrafter"/>
</dbReference>
<organism evidence="7 8">
    <name type="scientific">Dinothrombium tinctorium</name>
    <dbReference type="NCBI Taxonomy" id="1965070"/>
    <lineage>
        <taxon>Eukaryota</taxon>
        <taxon>Metazoa</taxon>
        <taxon>Ecdysozoa</taxon>
        <taxon>Arthropoda</taxon>
        <taxon>Chelicerata</taxon>
        <taxon>Arachnida</taxon>
        <taxon>Acari</taxon>
        <taxon>Acariformes</taxon>
        <taxon>Trombidiformes</taxon>
        <taxon>Prostigmata</taxon>
        <taxon>Anystina</taxon>
        <taxon>Parasitengona</taxon>
        <taxon>Trombidioidea</taxon>
        <taxon>Trombidiidae</taxon>
        <taxon>Dinothrombium</taxon>
    </lineage>
</organism>
<evidence type="ECO:0000256" key="4">
    <source>
        <dbReference type="SAM" id="MobiDB-lite"/>
    </source>
</evidence>
<dbReference type="InterPro" id="IPR012677">
    <property type="entry name" value="Nucleotide-bd_a/b_plait_sf"/>
</dbReference>
<dbReference type="InterPro" id="IPR036361">
    <property type="entry name" value="SAP_dom_sf"/>
</dbReference>
<feature type="compositionally biased region" description="Basic and acidic residues" evidence="4">
    <location>
        <begin position="214"/>
        <end position="240"/>
    </location>
</feature>
<dbReference type="InterPro" id="IPR052793">
    <property type="entry name" value="EJC-associated_protein"/>
</dbReference>
<dbReference type="OrthoDB" id="5348404at2759"/>
<evidence type="ECO:0000259" key="6">
    <source>
        <dbReference type="PROSITE" id="PS50800"/>
    </source>
</evidence>
<feature type="compositionally biased region" description="Polar residues" evidence="4">
    <location>
        <begin position="570"/>
        <end position="593"/>
    </location>
</feature>
<feature type="compositionally biased region" description="Basic and acidic residues" evidence="4">
    <location>
        <begin position="338"/>
        <end position="372"/>
    </location>
</feature>
<proteinExistence type="predicted"/>
<evidence type="ECO:0000256" key="3">
    <source>
        <dbReference type="SAM" id="Coils"/>
    </source>
</evidence>
<feature type="compositionally biased region" description="Basic and acidic residues" evidence="4">
    <location>
        <begin position="320"/>
        <end position="331"/>
    </location>
</feature>
<feature type="compositionally biased region" description="Basic and acidic residues" evidence="4">
    <location>
        <begin position="697"/>
        <end position="767"/>
    </location>
</feature>
<feature type="compositionally biased region" description="Basic and acidic residues" evidence="4">
    <location>
        <begin position="556"/>
        <end position="569"/>
    </location>
</feature>
<dbReference type="InterPro" id="IPR035979">
    <property type="entry name" value="RBD_domain_sf"/>
</dbReference>
<dbReference type="GO" id="GO:0071011">
    <property type="term" value="C:precatalytic spliceosome"/>
    <property type="evidence" value="ECO:0007669"/>
    <property type="project" value="TreeGrafter"/>
</dbReference>
<feature type="domain" description="SAP" evidence="6">
    <location>
        <begin position="13"/>
        <end position="47"/>
    </location>
</feature>
<feature type="coiled-coil region" evidence="3">
    <location>
        <begin position="840"/>
        <end position="880"/>
    </location>
</feature>
<dbReference type="InterPro" id="IPR000504">
    <property type="entry name" value="RRM_dom"/>
</dbReference>
<dbReference type="InterPro" id="IPR032552">
    <property type="entry name" value="RSB_motif"/>
</dbReference>
<dbReference type="SUPFAM" id="SSF54928">
    <property type="entry name" value="RNA-binding domain, RBD"/>
    <property type="match status" value="1"/>
</dbReference>
<evidence type="ECO:0008006" key="9">
    <source>
        <dbReference type="Google" id="ProtNLM"/>
    </source>
</evidence>
<feature type="region of interest" description="Disordered" evidence="4">
    <location>
        <begin position="684"/>
        <end position="826"/>
    </location>
</feature>
<feature type="compositionally biased region" description="Basic and acidic residues" evidence="4">
    <location>
        <begin position="126"/>
        <end position="137"/>
    </location>
</feature>
<feature type="compositionally biased region" description="Low complexity" evidence="4">
    <location>
        <begin position="272"/>
        <end position="284"/>
    </location>
</feature>
<dbReference type="CDD" id="cd12432">
    <property type="entry name" value="RRM_ACINU"/>
    <property type="match status" value="1"/>
</dbReference>
<reference evidence="7 8" key="1">
    <citation type="journal article" date="2018" name="Gigascience">
        <title>Genomes of trombidid mites reveal novel predicted allergens and laterally-transferred genes associated with secondary metabolism.</title>
        <authorList>
            <person name="Dong X."/>
            <person name="Chaisiri K."/>
            <person name="Xia D."/>
            <person name="Armstrong S.D."/>
            <person name="Fang Y."/>
            <person name="Donnelly M.J."/>
            <person name="Kadowaki T."/>
            <person name="McGarry J.W."/>
            <person name="Darby A.C."/>
            <person name="Makepeace B.L."/>
        </authorList>
    </citation>
    <scope>NUCLEOTIDE SEQUENCE [LARGE SCALE GENOMIC DNA]</scope>
    <source>
        <strain evidence="7">UoL-WK</strain>
    </source>
</reference>
<dbReference type="Gene3D" id="1.10.720.30">
    <property type="entry name" value="SAP domain"/>
    <property type="match status" value="1"/>
</dbReference>
<gene>
    <name evidence="7" type="ORF">B4U79_07431</name>
</gene>
<keyword evidence="3" id="KW-0175">Coiled coil</keyword>
<feature type="domain" description="RRM" evidence="5">
    <location>
        <begin position="597"/>
        <end position="674"/>
    </location>
</feature>
<feature type="compositionally biased region" description="Basic and acidic residues" evidence="4">
    <location>
        <begin position="786"/>
        <end position="816"/>
    </location>
</feature>
<dbReference type="SMART" id="SM00513">
    <property type="entry name" value="SAP"/>
    <property type="match status" value="1"/>
</dbReference>
<evidence type="ECO:0000259" key="5">
    <source>
        <dbReference type="PROSITE" id="PS50102"/>
    </source>
</evidence>
<evidence type="ECO:0000256" key="1">
    <source>
        <dbReference type="ARBA" id="ARBA00022884"/>
    </source>
</evidence>
<sequence length="988" mass="111457">MSDVNEVLTLTQIKKLKVAELRERLQKLDKPTTGLKPDLVKRLFDALFEAQKKQITESTAPLEQNQSIASYDTVSQSTHSVSAEEAVEPGESEPTRDDQPPILAVEEPPENVSCCSEKTEVSQTEDISKEEDSKDIESSQSGDDLVKEPQAVDISENISERSEEMSQSSEGNFISKTDFISKEEQQTVEQLVEPLKSGDISARDESSADVCSFADEKKGEKPFEESSRSSDSSMPRHVEEANAVESLPNESQIDEDQRIVENTTDSIERPVESVSSEMSISEVSDLPKEDDTQPSISENITESSPIDTSIVSSELPIQNKETKQPCEEQKSAEPILESVHEKDEPFREDDAPESKKLKLEDSSVDSLTKRNDTSSINKESMADNEESLVAKTGQETEEKKAQLEQIEQKASITVNQTSDSSRKELQITKSQSQPPKERKRRWGSSLNSSSSSGSSLSQTAKGISSESIKELIPDLNKTNSQVSNKTDDTKKDSKITPTNTTLQISTNVSGIGQSNSGTAVNHGMNGITGRIGTGAAKSLDKRDVRIFQKSNSVSEETVKPQEEKEEPRRSSLTGVSTTKEIDTNLQPKSPARNPQSNIIFIRDLVRPFTLLQLKELLGKNGKIVEEKFWIDKIKSKCYVAYETEDQAVTTRNALHGIRWPDANPKTLIVDYANEEELQYHLNLEKTGPGTANVPEAPKSDTRRQEVKTAKDKYDVIIKRERNDEKETSANKNDDRKDTRKEKKDEIKEKEKRPIREWDREKFLRKSDGGSVSPVKKRRSQSRSVSPRKEGDLKSKERDKHTRDAKPEDKQKEKTQENDSPANLLDDLFKKTKATPCIYWLPLNEEQAKKREEERNEAEKRRNEERIAREAERRKRMEEINRNRRPSPPYPRRGAGIEVTVFQDQARGREADRGHDPEVVQYLGPEAGLDLHHREGVVLRDVVELEVKVRDVLLEDVDEDGLYSFVDFVAMKLSSFNGREKHVLPLYFS</sequence>
<feature type="compositionally biased region" description="Polar residues" evidence="4">
    <location>
        <begin position="408"/>
        <end position="419"/>
    </location>
</feature>
<dbReference type="Pfam" id="PF02037">
    <property type="entry name" value="SAP"/>
    <property type="match status" value="1"/>
</dbReference>
<feature type="compositionally biased region" description="Polar residues" evidence="4">
    <location>
        <begin position="56"/>
        <end position="81"/>
    </location>
</feature>
<dbReference type="AlphaFoldDB" id="A0A3S3NZV0"/>
<dbReference type="Pfam" id="PF16294">
    <property type="entry name" value="RSB_motif"/>
    <property type="match status" value="1"/>
</dbReference>
<dbReference type="GO" id="GO:0061574">
    <property type="term" value="C:ASAP complex"/>
    <property type="evidence" value="ECO:0007669"/>
    <property type="project" value="TreeGrafter"/>
</dbReference>
<dbReference type="SUPFAM" id="SSF68906">
    <property type="entry name" value="SAP domain"/>
    <property type="match status" value="1"/>
</dbReference>
<dbReference type="PANTHER" id="PTHR46589:SF1">
    <property type="entry name" value="APOPTOTIC CHROMATIN CONDENSATION INDUCER IN THE NUCLEUS"/>
    <property type="match status" value="1"/>
</dbReference>
<feature type="compositionally biased region" description="Polar residues" evidence="4">
    <location>
        <begin position="113"/>
        <end position="124"/>
    </location>
</feature>
<comment type="caution">
    <text evidence="7">The sequence shown here is derived from an EMBL/GenBank/DDBJ whole genome shotgun (WGS) entry which is preliminary data.</text>
</comment>
<protein>
    <recommendedName>
        <fullName evidence="9">Apoptotic chromatin condensation inducer in the nucleus-like protein</fullName>
    </recommendedName>
</protein>
<dbReference type="Gene3D" id="3.30.70.330">
    <property type="match status" value="1"/>
</dbReference>
<keyword evidence="8" id="KW-1185">Reference proteome</keyword>
<evidence type="ECO:0000256" key="2">
    <source>
        <dbReference type="PROSITE-ProRule" id="PRU00176"/>
    </source>
</evidence>
<evidence type="ECO:0000313" key="8">
    <source>
        <dbReference type="Proteomes" id="UP000285301"/>
    </source>
</evidence>
<feature type="compositionally biased region" description="Polar residues" evidence="4">
    <location>
        <begin position="293"/>
        <end position="316"/>
    </location>
</feature>
<keyword evidence="1 2" id="KW-0694">RNA-binding</keyword>